<dbReference type="GO" id="GO:0008270">
    <property type="term" value="F:zinc ion binding"/>
    <property type="evidence" value="ECO:0007669"/>
    <property type="project" value="UniProtKB-KW"/>
</dbReference>
<evidence type="ECO:0000256" key="6">
    <source>
        <dbReference type="PROSITE-ProRule" id="PRU00175"/>
    </source>
</evidence>
<keyword evidence="9" id="KW-1185">Reference proteome</keyword>
<dbReference type="OMA" id="EANTNCP"/>
<evidence type="ECO:0000256" key="1">
    <source>
        <dbReference type="ARBA" id="ARBA00004123"/>
    </source>
</evidence>
<evidence type="ECO:0000256" key="4">
    <source>
        <dbReference type="ARBA" id="ARBA00022833"/>
    </source>
</evidence>
<evidence type="ECO:0000313" key="8">
    <source>
        <dbReference type="EnsemblMetazoa" id="Aqu2.1.32571_001"/>
    </source>
</evidence>
<dbReference type="PANTHER" id="PTHR10825:SF29">
    <property type="entry name" value="POLYCOMB GROUP RING FINGER PROTEIN 1"/>
    <property type="match status" value="1"/>
</dbReference>
<reference evidence="8" key="2">
    <citation type="submission" date="2017-05" db="UniProtKB">
        <authorList>
            <consortium name="EnsemblMetazoa"/>
        </authorList>
    </citation>
    <scope>IDENTIFICATION</scope>
</reference>
<dbReference type="SUPFAM" id="SSF57850">
    <property type="entry name" value="RING/U-box"/>
    <property type="match status" value="1"/>
</dbReference>
<dbReference type="PANTHER" id="PTHR10825">
    <property type="entry name" value="RING FINGER DOMAIN-CONTAINING, POLYCOMB GROUP COMPONENT"/>
    <property type="match status" value="1"/>
</dbReference>
<dbReference type="EnsemblMetazoa" id="Aqu2.1.32571_001">
    <property type="protein sequence ID" value="Aqu2.1.32571_001"/>
    <property type="gene ID" value="Aqu2.1.32571"/>
</dbReference>
<evidence type="ECO:0000259" key="7">
    <source>
        <dbReference type="PROSITE" id="PS50089"/>
    </source>
</evidence>
<keyword evidence="3 6" id="KW-0863">Zinc-finger</keyword>
<keyword evidence="2" id="KW-0479">Metal-binding</keyword>
<dbReference type="STRING" id="400682.A0A1X7UXZ4"/>
<evidence type="ECO:0000313" key="9">
    <source>
        <dbReference type="Proteomes" id="UP000007879"/>
    </source>
</evidence>
<dbReference type="PROSITE" id="PS00518">
    <property type="entry name" value="ZF_RING_1"/>
    <property type="match status" value="1"/>
</dbReference>
<dbReference type="InterPro" id="IPR017907">
    <property type="entry name" value="Znf_RING_CS"/>
</dbReference>
<comment type="subcellular location">
    <subcellularLocation>
        <location evidence="1">Nucleus</location>
    </subcellularLocation>
</comment>
<dbReference type="AlphaFoldDB" id="A0A1X7UXZ4"/>
<accession>A0A1X7UXZ4</accession>
<evidence type="ECO:0000256" key="2">
    <source>
        <dbReference type="ARBA" id="ARBA00022723"/>
    </source>
</evidence>
<keyword evidence="4" id="KW-0862">Zinc</keyword>
<dbReference type="GO" id="GO:0035102">
    <property type="term" value="C:PRC1 complex"/>
    <property type="evidence" value="ECO:0007669"/>
    <property type="project" value="TreeGrafter"/>
</dbReference>
<dbReference type="KEGG" id="aqu:100640035"/>
<dbReference type="Pfam" id="PF16207">
    <property type="entry name" value="RAWUL"/>
    <property type="match status" value="1"/>
</dbReference>
<dbReference type="OrthoDB" id="1305878at2759"/>
<organism evidence="8">
    <name type="scientific">Amphimedon queenslandica</name>
    <name type="common">Sponge</name>
    <dbReference type="NCBI Taxonomy" id="400682"/>
    <lineage>
        <taxon>Eukaryota</taxon>
        <taxon>Metazoa</taxon>
        <taxon>Porifera</taxon>
        <taxon>Demospongiae</taxon>
        <taxon>Heteroscleromorpha</taxon>
        <taxon>Haplosclerida</taxon>
        <taxon>Niphatidae</taxon>
        <taxon>Amphimedon</taxon>
    </lineage>
</organism>
<dbReference type="Proteomes" id="UP000007879">
    <property type="component" value="Unassembled WGS sequence"/>
</dbReference>
<reference evidence="9" key="1">
    <citation type="journal article" date="2010" name="Nature">
        <title>The Amphimedon queenslandica genome and the evolution of animal complexity.</title>
        <authorList>
            <person name="Srivastava M."/>
            <person name="Simakov O."/>
            <person name="Chapman J."/>
            <person name="Fahey B."/>
            <person name="Gauthier M.E."/>
            <person name="Mitros T."/>
            <person name="Richards G.S."/>
            <person name="Conaco C."/>
            <person name="Dacre M."/>
            <person name="Hellsten U."/>
            <person name="Larroux C."/>
            <person name="Putnam N.H."/>
            <person name="Stanke M."/>
            <person name="Adamska M."/>
            <person name="Darling A."/>
            <person name="Degnan S.M."/>
            <person name="Oakley T.H."/>
            <person name="Plachetzki D.C."/>
            <person name="Zhai Y."/>
            <person name="Adamski M."/>
            <person name="Calcino A."/>
            <person name="Cummins S.F."/>
            <person name="Goodstein D.M."/>
            <person name="Harris C."/>
            <person name="Jackson D.J."/>
            <person name="Leys S.P."/>
            <person name="Shu S."/>
            <person name="Woodcroft B.J."/>
            <person name="Vervoort M."/>
            <person name="Kosik K.S."/>
            <person name="Manning G."/>
            <person name="Degnan B.M."/>
            <person name="Rokhsar D.S."/>
        </authorList>
    </citation>
    <scope>NUCLEOTIDE SEQUENCE [LARGE SCALE GENOMIC DNA]</scope>
</reference>
<protein>
    <recommendedName>
        <fullName evidence="7">RING-type domain-containing protein</fullName>
    </recommendedName>
</protein>
<dbReference type="eggNOG" id="KOG2660">
    <property type="taxonomic scope" value="Eukaryota"/>
</dbReference>
<evidence type="ECO:0000256" key="3">
    <source>
        <dbReference type="ARBA" id="ARBA00022771"/>
    </source>
</evidence>
<dbReference type="GO" id="GO:0000122">
    <property type="term" value="P:negative regulation of transcription by RNA polymerase II"/>
    <property type="evidence" value="ECO:0007669"/>
    <property type="project" value="TreeGrafter"/>
</dbReference>
<dbReference type="InterPro" id="IPR032443">
    <property type="entry name" value="RAWUL"/>
</dbReference>
<dbReference type="CDD" id="cd17081">
    <property type="entry name" value="RAWUL_PCGF1"/>
    <property type="match status" value="1"/>
</dbReference>
<feature type="domain" description="RING-type" evidence="7">
    <location>
        <begin position="17"/>
        <end position="56"/>
    </location>
</feature>
<dbReference type="SMART" id="SM00184">
    <property type="entry name" value="RING"/>
    <property type="match status" value="1"/>
</dbReference>
<proteinExistence type="predicted"/>
<dbReference type="EnsemblMetazoa" id="XM_019996139.1">
    <property type="protein sequence ID" value="XP_019851698.1"/>
    <property type="gene ID" value="LOC100640035"/>
</dbReference>
<dbReference type="FunFam" id="3.30.40.10:FF:000122">
    <property type="entry name" value="polycomb group RING finger protein 1"/>
    <property type="match status" value="1"/>
</dbReference>
<sequence length="226" mass="26385">MQQNSVMVKDINQHITCSLCAGYLIDATTIIECLHTFCKTCIVKYLQNCNSCPVCNTVVHETQPLLNIRPDRTMQDIVYKLVPSLYNAEQKRREEFYRERGEEDPNVQPPPPDHIGAATEFSLSHYSRDDDLISLQIESHSSNSQYELNLQDLSRKYYRCSSRVTVFHLKKFILGKIVVPPLYDIDLLCCEKTLHKDNTLKFIWISYWLKRDPPLVLKYKLKQRIG</sequence>
<dbReference type="PROSITE" id="PS50089">
    <property type="entry name" value="ZF_RING_2"/>
    <property type="match status" value="1"/>
</dbReference>
<dbReference type="InterPro" id="IPR001841">
    <property type="entry name" value="Znf_RING"/>
</dbReference>
<dbReference type="InParanoid" id="A0A1X7UXZ4"/>
<dbReference type="Gene3D" id="3.10.20.90">
    <property type="entry name" value="Phosphatidylinositol 3-kinase Catalytic Subunit, Chain A, domain 1"/>
    <property type="match status" value="1"/>
</dbReference>
<dbReference type="Gene3D" id="3.30.40.10">
    <property type="entry name" value="Zinc/RING finger domain, C3HC4 (zinc finger)"/>
    <property type="match status" value="1"/>
</dbReference>
<dbReference type="InterPro" id="IPR013083">
    <property type="entry name" value="Znf_RING/FYVE/PHD"/>
</dbReference>
<gene>
    <name evidence="8" type="primary">100640035</name>
</gene>
<dbReference type="GO" id="GO:1990841">
    <property type="term" value="F:promoter-specific chromatin binding"/>
    <property type="evidence" value="ECO:0007669"/>
    <property type="project" value="TreeGrafter"/>
</dbReference>
<name>A0A1X7UXZ4_AMPQE</name>
<keyword evidence="5" id="KW-0539">Nucleus</keyword>
<evidence type="ECO:0000256" key="5">
    <source>
        <dbReference type="ARBA" id="ARBA00023242"/>
    </source>
</evidence>
<dbReference type="Pfam" id="PF13923">
    <property type="entry name" value="zf-C3HC4_2"/>
    <property type="match status" value="1"/>
</dbReference>